<dbReference type="CDD" id="cd09917">
    <property type="entry name" value="F-box_SF"/>
    <property type="match status" value="1"/>
</dbReference>
<feature type="compositionally biased region" description="Acidic residues" evidence="1">
    <location>
        <begin position="228"/>
        <end position="247"/>
    </location>
</feature>
<dbReference type="PROSITE" id="PS00018">
    <property type="entry name" value="EF_HAND_1"/>
    <property type="match status" value="1"/>
</dbReference>
<organism evidence="3 4">
    <name type="scientific">Reticulomyxa filosa</name>
    <dbReference type="NCBI Taxonomy" id="46433"/>
    <lineage>
        <taxon>Eukaryota</taxon>
        <taxon>Sar</taxon>
        <taxon>Rhizaria</taxon>
        <taxon>Retaria</taxon>
        <taxon>Foraminifera</taxon>
        <taxon>Monothalamids</taxon>
        <taxon>Reticulomyxidae</taxon>
        <taxon>Reticulomyxa</taxon>
    </lineage>
</organism>
<evidence type="ECO:0000259" key="2">
    <source>
        <dbReference type="PROSITE" id="PS50181"/>
    </source>
</evidence>
<dbReference type="AlphaFoldDB" id="X6PAT2"/>
<dbReference type="SUPFAM" id="SSF81383">
    <property type="entry name" value="F-box domain"/>
    <property type="match status" value="1"/>
</dbReference>
<sequence>MQPRTDENEVSATFPFHELPLVLLEYILNLSSSENHLHRLRLVCKEWNQVCDQCQLLLECNERIPIPKIQFWFDKLSPHRLQHVILSHTKVDDDFVQWLADHKNLSKLQSLNLDYCWQLTSASKPYMEKIQSKKLELHMQGMFMWLEPNVHLSAEGVVLLQLYAMKCNQIEHCFKFASPENKRSTGPLQRFARMIRTFYACMINWEEVTTKNITPNPVSRNADAQSTNDEDEAKTASDDDDDDSDDTVEKEDIQQIYVCIAKAGRRAKFIWVVRRQPYFKTSDDLLNDQFENTEEYKVCTYSHYLFLFCQSFFF</sequence>
<feature type="domain" description="F-box" evidence="2">
    <location>
        <begin position="13"/>
        <end position="60"/>
    </location>
</feature>
<protein>
    <recommendedName>
        <fullName evidence="2">F-box domain-containing protein</fullName>
    </recommendedName>
</protein>
<proteinExistence type="predicted"/>
<dbReference type="Pfam" id="PF00646">
    <property type="entry name" value="F-box"/>
    <property type="match status" value="1"/>
</dbReference>
<evidence type="ECO:0000313" key="4">
    <source>
        <dbReference type="Proteomes" id="UP000023152"/>
    </source>
</evidence>
<dbReference type="PROSITE" id="PS50181">
    <property type="entry name" value="FBOX"/>
    <property type="match status" value="1"/>
</dbReference>
<dbReference type="SMART" id="SM00256">
    <property type="entry name" value="FBOX"/>
    <property type="match status" value="1"/>
</dbReference>
<comment type="caution">
    <text evidence="3">The sequence shown here is derived from an EMBL/GenBank/DDBJ whole genome shotgun (WGS) entry which is preliminary data.</text>
</comment>
<evidence type="ECO:0000256" key="1">
    <source>
        <dbReference type="SAM" id="MobiDB-lite"/>
    </source>
</evidence>
<keyword evidence="4" id="KW-1185">Reference proteome</keyword>
<accession>X6PAT2</accession>
<gene>
    <name evidence="3" type="ORF">RFI_02337</name>
</gene>
<dbReference type="InterPro" id="IPR032347">
    <property type="entry name" value="DUF4864"/>
</dbReference>
<reference evidence="3 4" key="1">
    <citation type="journal article" date="2013" name="Curr. Biol.">
        <title>The Genome of the Foraminiferan Reticulomyxa filosa.</title>
        <authorList>
            <person name="Glockner G."/>
            <person name="Hulsmann N."/>
            <person name="Schleicher M."/>
            <person name="Noegel A.A."/>
            <person name="Eichinger L."/>
            <person name="Gallinger C."/>
            <person name="Pawlowski J."/>
            <person name="Sierra R."/>
            <person name="Euteneuer U."/>
            <person name="Pillet L."/>
            <person name="Moustafa A."/>
            <person name="Platzer M."/>
            <person name="Groth M."/>
            <person name="Szafranski K."/>
            <person name="Schliwa M."/>
        </authorList>
    </citation>
    <scope>NUCLEOTIDE SEQUENCE [LARGE SCALE GENOMIC DNA]</scope>
</reference>
<dbReference type="InterPro" id="IPR018247">
    <property type="entry name" value="EF_Hand_1_Ca_BS"/>
</dbReference>
<evidence type="ECO:0000313" key="3">
    <source>
        <dbReference type="EMBL" id="ETO34752.1"/>
    </source>
</evidence>
<dbReference type="InterPro" id="IPR001810">
    <property type="entry name" value="F-box_dom"/>
</dbReference>
<dbReference type="EMBL" id="ASPP01002306">
    <property type="protein sequence ID" value="ETO34752.1"/>
    <property type="molecule type" value="Genomic_DNA"/>
</dbReference>
<feature type="region of interest" description="Disordered" evidence="1">
    <location>
        <begin position="214"/>
        <end position="247"/>
    </location>
</feature>
<dbReference type="Proteomes" id="UP000023152">
    <property type="component" value="Unassembled WGS sequence"/>
</dbReference>
<dbReference type="Gene3D" id="3.80.10.10">
    <property type="entry name" value="Ribonuclease Inhibitor"/>
    <property type="match status" value="1"/>
</dbReference>
<dbReference type="InterPro" id="IPR036047">
    <property type="entry name" value="F-box-like_dom_sf"/>
</dbReference>
<dbReference type="Pfam" id="PF16156">
    <property type="entry name" value="DUF4864"/>
    <property type="match status" value="1"/>
</dbReference>
<dbReference type="InterPro" id="IPR032675">
    <property type="entry name" value="LRR_dom_sf"/>
</dbReference>
<feature type="compositionally biased region" description="Polar residues" evidence="1">
    <location>
        <begin position="214"/>
        <end position="227"/>
    </location>
</feature>
<name>X6PAT2_RETFI</name>